<dbReference type="Proteomes" id="UP000229323">
    <property type="component" value="Chromosome"/>
</dbReference>
<evidence type="ECO:0000313" key="1">
    <source>
        <dbReference type="EMBL" id="ATV51849.1"/>
    </source>
</evidence>
<organism evidence="1 2">
    <name type="scientific">Prevotella intermedia</name>
    <dbReference type="NCBI Taxonomy" id="28131"/>
    <lineage>
        <taxon>Bacteria</taxon>
        <taxon>Pseudomonadati</taxon>
        <taxon>Bacteroidota</taxon>
        <taxon>Bacteroidia</taxon>
        <taxon>Bacteroidales</taxon>
        <taxon>Prevotellaceae</taxon>
        <taxon>Prevotella</taxon>
    </lineage>
</organism>
<dbReference type="AlphaFoldDB" id="A0A2D3N939"/>
<accession>A0A2D3N939</accession>
<sequence>MEDVQAEKCGENKKRSLRGLHLIIKRNIRKTKSRPNGQLYENNSEKILFSHDILLSLQQVIRVMQSFAYDRRKWVITYCISELIRLLKTNHLNLNDRFLRKYNRNVLKKRYFCTCNEKIWTTISRIYKMPIY</sequence>
<proteinExistence type="predicted"/>
<protein>
    <submittedName>
        <fullName evidence="1">Uncharacterized protein</fullName>
    </submittedName>
</protein>
<evidence type="ECO:0000313" key="2">
    <source>
        <dbReference type="Proteomes" id="UP000229323"/>
    </source>
</evidence>
<dbReference type="EMBL" id="CP024696">
    <property type="protein sequence ID" value="ATV51849.1"/>
    <property type="molecule type" value="Genomic_DNA"/>
</dbReference>
<gene>
    <name evidence="1" type="ORF">CTM50_01430</name>
</gene>
<name>A0A2D3N939_PREIN</name>
<reference evidence="1 2" key="1">
    <citation type="submission" date="2017-11" db="EMBL/GenBank/DDBJ databases">
        <title>Genome sequencing of Prevotella intermedia KCOM 2033.</title>
        <authorList>
            <person name="Kook J.-K."/>
            <person name="Park S.-N."/>
            <person name="Lim Y.K."/>
        </authorList>
    </citation>
    <scope>NUCLEOTIDE SEQUENCE [LARGE SCALE GENOMIC DNA]</scope>
    <source>
        <strain evidence="1 2">KCOM 2033</strain>
    </source>
</reference>